<keyword evidence="4" id="KW-0175">Coiled coil</keyword>
<dbReference type="AlphaFoldDB" id="A0A251KVH7"/>
<keyword evidence="2" id="KW-0547">Nucleotide-binding</keyword>
<dbReference type="PANTHER" id="PTHR10903:SF184">
    <property type="entry name" value="GTP-BINDING PROTEIN A"/>
    <property type="match status" value="1"/>
</dbReference>
<feature type="coiled-coil region" evidence="4">
    <location>
        <begin position="303"/>
        <end position="334"/>
    </location>
</feature>
<sequence length="338" mass="38156">MGGSVIDDDWELTSPSTGVRTIVLVGRTGNGKSATGNSILGRKAFKSRASSSGVTSTCELQRTVVADGQIINVIDTPGLFDFSAESEFVGKEIVKCINMAKDGIHAVLVVFSVRTRFSQEEEAALRSLQTLFGSKIFDYMIVVFTGGDELEDNDETLDDYLGRECPQPLKEILTLCKNRLVLFDNKTKDEFKRTEQVQQLLSLVNVVLVQNGGQPYTDELFAELQGAMKLRDQQEEVDSFIGYSKREILQLKKQMHRSYEEQLKRITEMVESKLKETTIRLEQQLAKEQAARLKAEEIAQMAQMKSNDEIRQLRENLERAQKETEELRKQAGNRCTIL</sequence>
<dbReference type="Proteomes" id="UP000091857">
    <property type="component" value="Chromosome 5"/>
</dbReference>
<dbReference type="PROSITE" id="PS51720">
    <property type="entry name" value="G_AIG1"/>
    <property type="match status" value="1"/>
</dbReference>
<dbReference type="Gramene" id="Manes.05G114300.9.v8.1">
    <property type="protein sequence ID" value="Manes.05G114300.9.v8.1.CDS"/>
    <property type="gene ID" value="Manes.05G114300.v8.1"/>
</dbReference>
<dbReference type="STRING" id="3983.A0A251KVH7"/>
<evidence type="ECO:0000256" key="4">
    <source>
        <dbReference type="SAM" id="Coils"/>
    </source>
</evidence>
<evidence type="ECO:0000256" key="3">
    <source>
        <dbReference type="ARBA" id="ARBA00023134"/>
    </source>
</evidence>
<dbReference type="FunFam" id="3.40.50.300:FF:000840">
    <property type="entry name" value="Immune-associated nucleotide-binding protein 9"/>
    <property type="match status" value="1"/>
</dbReference>
<keyword evidence="7" id="KW-1185">Reference proteome</keyword>
<proteinExistence type="inferred from homology"/>
<dbReference type="InterPro" id="IPR045058">
    <property type="entry name" value="GIMA/IAN/Toc"/>
</dbReference>
<dbReference type="GO" id="GO:0005525">
    <property type="term" value="F:GTP binding"/>
    <property type="evidence" value="ECO:0007669"/>
    <property type="project" value="UniProtKB-KW"/>
</dbReference>
<dbReference type="Gramene" id="Manes.05G114300.8.v8.1">
    <property type="protein sequence ID" value="Manes.05G114300.8.v8.1.CDS"/>
    <property type="gene ID" value="Manes.05G114300.v8.1"/>
</dbReference>
<dbReference type="OMA" id="QECPSRR"/>
<evidence type="ECO:0000256" key="2">
    <source>
        <dbReference type="ARBA" id="ARBA00022741"/>
    </source>
</evidence>
<dbReference type="CDD" id="cd01852">
    <property type="entry name" value="AIG1"/>
    <property type="match status" value="1"/>
</dbReference>
<feature type="domain" description="AIG1-type G" evidence="5">
    <location>
        <begin position="17"/>
        <end position="225"/>
    </location>
</feature>
<dbReference type="EMBL" id="CM004391">
    <property type="protein sequence ID" value="OAY50171.1"/>
    <property type="molecule type" value="Genomic_DNA"/>
</dbReference>
<reference evidence="6 7" key="1">
    <citation type="submission" date="2016-02" db="EMBL/GenBank/DDBJ databases">
        <title>WGS assembly of Manihot esculenta.</title>
        <authorList>
            <person name="Bredeson J.V."/>
            <person name="Prochnik S.E."/>
            <person name="Lyons J.B."/>
            <person name="Schmutz J."/>
            <person name="Grimwood J."/>
            <person name="Vrebalov J."/>
            <person name="Bart R.S."/>
            <person name="Amuge T."/>
            <person name="Ferguson M.E."/>
            <person name="Green R."/>
            <person name="Putnam N."/>
            <person name="Stites J."/>
            <person name="Rounsley S."/>
            <person name="Rokhsar D.S."/>
        </authorList>
    </citation>
    <scope>NUCLEOTIDE SEQUENCE [LARGE SCALE GENOMIC DNA]</scope>
    <source>
        <strain evidence="7">cv. AM560-2</strain>
        <tissue evidence="6">Leaf</tissue>
    </source>
</reference>
<dbReference type="InterPro" id="IPR027417">
    <property type="entry name" value="P-loop_NTPase"/>
</dbReference>
<evidence type="ECO:0000259" key="5">
    <source>
        <dbReference type="PROSITE" id="PS51720"/>
    </source>
</evidence>
<dbReference type="OrthoDB" id="8954335at2759"/>
<dbReference type="EMBL" id="CM004391">
    <property type="protein sequence ID" value="OAY50172.1"/>
    <property type="molecule type" value="Genomic_DNA"/>
</dbReference>
<accession>A0A251KVH7</accession>
<gene>
    <name evidence="6" type="ORF">MANES_05G114300</name>
</gene>
<comment type="similarity">
    <text evidence="1">Belongs to the TRAFAC class TrmE-Era-EngA-EngB-Septin-like GTPase superfamily. AIG1/Toc34/Toc159-like paraseptin GTPase family. IAN subfamily.</text>
</comment>
<dbReference type="Pfam" id="PF04548">
    <property type="entry name" value="AIG1"/>
    <property type="match status" value="1"/>
</dbReference>
<dbReference type="InterPro" id="IPR006703">
    <property type="entry name" value="G_AIG1"/>
</dbReference>
<dbReference type="SUPFAM" id="SSF52540">
    <property type="entry name" value="P-loop containing nucleoside triphosphate hydrolases"/>
    <property type="match status" value="1"/>
</dbReference>
<dbReference type="GO" id="GO:0003924">
    <property type="term" value="F:GTPase activity"/>
    <property type="evidence" value="ECO:0000318"/>
    <property type="project" value="GO_Central"/>
</dbReference>
<dbReference type="Gramene" id="Manes.05G114300.7.v8.1">
    <property type="protein sequence ID" value="Manes.05G114300.7.v8.1.CDS"/>
    <property type="gene ID" value="Manes.05G114300.v8.1"/>
</dbReference>
<name>A0A251KVH7_MANES</name>
<evidence type="ECO:0000256" key="1">
    <source>
        <dbReference type="ARBA" id="ARBA00008535"/>
    </source>
</evidence>
<protein>
    <recommendedName>
        <fullName evidence="5">AIG1-type G domain-containing protein</fullName>
    </recommendedName>
</protein>
<keyword evidence="3" id="KW-0342">GTP-binding</keyword>
<dbReference type="Gene3D" id="3.40.50.300">
    <property type="entry name" value="P-loop containing nucleotide triphosphate hydrolases"/>
    <property type="match status" value="1"/>
</dbReference>
<evidence type="ECO:0000313" key="6">
    <source>
        <dbReference type="EMBL" id="OAY50173.1"/>
    </source>
</evidence>
<dbReference type="PANTHER" id="PTHR10903">
    <property type="entry name" value="GTPASE, IMAP FAMILY MEMBER-RELATED"/>
    <property type="match status" value="1"/>
</dbReference>
<organism evidence="6 7">
    <name type="scientific">Manihot esculenta</name>
    <name type="common">Cassava</name>
    <name type="synonym">Jatropha manihot</name>
    <dbReference type="NCBI Taxonomy" id="3983"/>
    <lineage>
        <taxon>Eukaryota</taxon>
        <taxon>Viridiplantae</taxon>
        <taxon>Streptophyta</taxon>
        <taxon>Embryophyta</taxon>
        <taxon>Tracheophyta</taxon>
        <taxon>Spermatophyta</taxon>
        <taxon>Magnoliopsida</taxon>
        <taxon>eudicotyledons</taxon>
        <taxon>Gunneridae</taxon>
        <taxon>Pentapetalae</taxon>
        <taxon>rosids</taxon>
        <taxon>fabids</taxon>
        <taxon>Malpighiales</taxon>
        <taxon>Euphorbiaceae</taxon>
        <taxon>Crotonoideae</taxon>
        <taxon>Manihoteae</taxon>
        <taxon>Manihot</taxon>
    </lineage>
</organism>
<dbReference type="Gramene" id="Manes.05G114300.4.v8.1">
    <property type="protein sequence ID" value="Manes.05G114300.4.v8.1.CDS"/>
    <property type="gene ID" value="Manes.05G114300.v8.1"/>
</dbReference>
<evidence type="ECO:0000313" key="7">
    <source>
        <dbReference type="Proteomes" id="UP000091857"/>
    </source>
</evidence>
<dbReference type="EMBL" id="CM004391">
    <property type="protein sequence ID" value="OAY50173.1"/>
    <property type="molecule type" value="Genomic_DNA"/>
</dbReference>